<name>A0A9W5WUG5_BABOV</name>
<dbReference type="EMBL" id="BLIY01000008">
    <property type="protein sequence ID" value="GFE53891.1"/>
    <property type="molecule type" value="Genomic_DNA"/>
</dbReference>
<keyword evidence="1" id="KW-0812">Transmembrane</keyword>
<sequence length="189" mass="21502">MLHMLLIVCVITCICDVFGLIIRRIRTLLEKLEKDTERPSQPMFNVNGEVPNAMDMIAQLALSKLNIYKLIRMFLSLVGVLGNIIMPYYLMNKFTKLTNASFHRQVHSYTPFMIVDFERVPLEAEDLAAVALGKDAKVKDINVLTSFNRYLAFMVSKVALKAIYSTFHAAYSPEGYLKHHTKRGKPTTA</sequence>
<keyword evidence="1" id="KW-1133">Transmembrane helix</keyword>
<accession>A0A9W5WUG5</accession>
<evidence type="ECO:0000313" key="2">
    <source>
        <dbReference type="EMBL" id="GFE53891.1"/>
    </source>
</evidence>
<dbReference type="Proteomes" id="UP001057455">
    <property type="component" value="Unassembled WGS sequence"/>
</dbReference>
<keyword evidence="3" id="KW-1185">Reference proteome</keyword>
<feature type="transmembrane region" description="Helical" evidence="1">
    <location>
        <begin position="70"/>
        <end position="90"/>
    </location>
</feature>
<evidence type="ECO:0000313" key="3">
    <source>
        <dbReference type="Proteomes" id="UP001057455"/>
    </source>
</evidence>
<keyword evidence="1" id="KW-0472">Membrane</keyword>
<proteinExistence type="predicted"/>
<reference evidence="2" key="1">
    <citation type="submission" date="2019-12" db="EMBL/GenBank/DDBJ databases">
        <title>Genome sequence of Babesia ovis.</title>
        <authorList>
            <person name="Yamagishi J."/>
            <person name="Sevinc F."/>
            <person name="Xuan X."/>
        </authorList>
    </citation>
    <scope>NUCLEOTIDE SEQUENCE</scope>
    <source>
        <strain evidence="2">Selcuk</strain>
    </source>
</reference>
<protein>
    <submittedName>
        <fullName evidence="2">Multidrug resistance-associated protein 5</fullName>
    </submittedName>
</protein>
<comment type="caution">
    <text evidence="2">The sequence shown here is derived from an EMBL/GenBank/DDBJ whole genome shotgun (WGS) entry which is preliminary data.</text>
</comment>
<dbReference type="OrthoDB" id="365590at2759"/>
<gene>
    <name evidence="2" type="ORF">BaOVIS_012950</name>
</gene>
<evidence type="ECO:0000256" key="1">
    <source>
        <dbReference type="SAM" id="Phobius"/>
    </source>
</evidence>
<dbReference type="AlphaFoldDB" id="A0A9W5WUG5"/>
<organism evidence="2 3">
    <name type="scientific">Babesia ovis</name>
    <dbReference type="NCBI Taxonomy" id="5869"/>
    <lineage>
        <taxon>Eukaryota</taxon>
        <taxon>Sar</taxon>
        <taxon>Alveolata</taxon>
        <taxon>Apicomplexa</taxon>
        <taxon>Aconoidasida</taxon>
        <taxon>Piroplasmida</taxon>
        <taxon>Babesiidae</taxon>
        <taxon>Babesia</taxon>
    </lineage>
</organism>